<proteinExistence type="predicted"/>
<dbReference type="AlphaFoldDB" id="A0AAV2G136"/>
<sequence length="69" mass="7917">MGKFLNKNRSFAVGNIGPLPAARRRYQRDQTEYGEEFASMVLWGTGEEVAVGEYWAFVSCKKKIERRDA</sequence>
<protein>
    <submittedName>
        <fullName evidence="1">Uncharacterized protein</fullName>
    </submittedName>
</protein>
<dbReference type="Proteomes" id="UP001497516">
    <property type="component" value="Chromosome 7"/>
</dbReference>
<evidence type="ECO:0000313" key="1">
    <source>
        <dbReference type="EMBL" id="CAL1404351.1"/>
    </source>
</evidence>
<reference evidence="1 2" key="1">
    <citation type="submission" date="2024-04" db="EMBL/GenBank/DDBJ databases">
        <authorList>
            <person name="Fracassetti M."/>
        </authorList>
    </citation>
    <scope>NUCLEOTIDE SEQUENCE [LARGE SCALE GENOMIC DNA]</scope>
</reference>
<name>A0AAV2G136_9ROSI</name>
<dbReference type="EMBL" id="OZ034820">
    <property type="protein sequence ID" value="CAL1404351.1"/>
    <property type="molecule type" value="Genomic_DNA"/>
</dbReference>
<gene>
    <name evidence="1" type="ORF">LTRI10_LOCUS44214</name>
</gene>
<keyword evidence="2" id="KW-1185">Reference proteome</keyword>
<accession>A0AAV2G136</accession>
<organism evidence="1 2">
    <name type="scientific">Linum trigynum</name>
    <dbReference type="NCBI Taxonomy" id="586398"/>
    <lineage>
        <taxon>Eukaryota</taxon>
        <taxon>Viridiplantae</taxon>
        <taxon>Streptophyta</taxon>
        <taxon>Embryophyta</taxon>
        <taxon>Tracheophyta</taxon>
        <taxon>Spermatophyta</taxon>
        <taxon>Magnoliopsida</taxon>
        <taxon>eudicotyledons</taxon>
        <taxon>Gunneridae</taxon>
        <taxon>Pentapetalae</taxon>
        <taxon>rosids</taxon>
        <taxon>fabids</taxon>
        <taxon>Malpighiales</taxon>
        <taxon>Linaceae</taxon>
        <taxon>Linum</taxon>
    </lineage>
</organism>
<evidence type="ECO:0000313" key="2">
    <source>
        <dbReference type="Proteomes" id="UP001497516"/>
    </source>
</evidence>